<feature type="domain" description="Major facilitator superfamily (MFS) profile" evidence="7">
    <location>
        <begin position="1"/>
        <end position="133"/>
    </location>
</feature>
<accession>X0YIQ5</accession>
<organism evidence="8">
    <name type="scientific">marine sediment metagenome</name>
    <dbReference type="NCBI Taxonomy" id="412755"/>
    <lineage>
        <taxon>unclassified sequences</taxon>
        <taxon>metagenomes</taxon>
        <taxon>ecological metagenomes</taxon>
    </lineage>
</organism>
<dbReference type="PANTHER" id="PTHR43124">
    <property type="entry name" value="PURINE EFFLUX PUMP PBUE"/>
    <property type="match status" value="1"/>
</dbReference>
<keyword evidence="3 6" id="KW-0812">Transmembrane</keyword>
<feature type="non-terminal residue" evidence="8">
    <location>
        <position position="133"/>
    </location>
</feature>
<evidence type="ECO:0000256" key="1">
    <source>
        <dbReference type="ARBA" id="ARBA00004651"/>
    </source>
</evidence>
<dbReference type="GO" id="GO:0005886">
    <property type="term" value="C:plasma membrane"/>
    <property type="evidence" value="ECO:0007669"/>
    <property type="project" value="UniProtKB-SubCell"/>
</dbReference>
<dbReference type="Pfam" id="PF07690">
    <property type="entry name" value="MFS_1"/>
    <property type="match status" value="1"/>
</dbReference>
<evidence type="ECO:0000256" key="3">
    <source>
        <dbReference type="ARBA" id="ARBA00022692"/>
    </source>
</evidence>
<evidence type="ECO:0000259" key="7">
    <source>
        <dbReference type="PROSITE" id="PS50850"/>
    </source>
</evidence>
<name>X0YIQ5_9ZZZZ</name>
<dbReference type="AlphaFoldDB" id="X0YIQ5"/>
<evidence type="ECO:0000256" key="2">
    <source>
        <dbReference type="ARBA" id="ARBA00022475"/>
    </source>
</evidence>
<keyword evidence="4 6" id="KW-1133">Transmembrane helix</keyword>
<dbReference type="PANTHER" id="PTHR43124:SF3">
    <property type="entry name" value="CHLORAMPHENICOL EFFLUX PUMP RV0191"/>
    <property type="match status" value="1"/>
</dbReference>
<dbReference type="PROSITE" id="PS50850">
    <property type="entry name" value="MFS"/>
    <property type="match status" value="1"/>
</dbReference>
<dbReference type="InterPro" id="IPR036259">
    <property type="entry name" value="MFS_trans_sf"/>
</dbReference>
<protein>
    <recommendedName>
        <fullName evidence="7">Major facilitator superfamily (MFS) profile domain-containing protein</fullName>
    </recommendedName>
</protein>
<evidence type="ECO:0000256" key="5">
    <source>
        <dbReference type="ARBA" id="ARBA00023136"/>
    </source>
</evidence>
<proteinExistence type="predicted"/>
<sequence>MTATEVGILFTIHGLGAMVLGIPMGMLADRKGKKNLMLLGLLVSGAAMAGIAFTESYTWLIVFVLISSLGLTMFSPAALGLISTSVPLRRQSTAMGIYGGICENTGIIAGASLGGFVWSAWGPRAAFLMGTAA</sequence>
<comment type="subcellular location">
    <subcellularLocation>
        <location evidence="1">Cell membrane</location>
        <topology evidence="1">Multi-pass membrane protein</topology>
    </subcellularLocation>
</comment>
<dbReference type="GO" id="GO:0022857">
    <property type="term" value="F:transmembrane transporter activity"/>
    <property type="evidence" value="ECO:0007669"/>
    <property type="project" value="InterPro"/>
</dbReference>
<dbReference type="InterPro" id="IPR020846">
    <property type="entry name" value="MFS_dom"/>
</dbReference>
<comment type="caution">
    <text evidence="8">The sequence shown here is derived from an EMBL/GenBank/DDBJ whole genome shotgun (WGS) entry which is preliminary data.</text>
</comment>
<evidence type="ECO:0000256" key="6">
    <source>
        <dbReference type="SAM" id="Phobius"/>
    </source>
</evidence>
<gene>
    <name evidence="8" type="ORF">S01H1_69026</name>
</gene>
<dbReference type="Gene3D" id="1.20.1250.20">
    <property type="entry name" value="MFS general substrate transporter like domains"/>
    <property type="match status" value="1"/>
</dbReference>
<feature type="transmembrane region" description="Helical" evidence="6">
    <location>
        <begin position="35"/>
        <end position="53"/>
    </location>
</feature>
<keyword evidence="2" id="KW-1003">Cell membrane</keyword>
<feature type="transmembrane region" description="Helical" evidence="6">
    <location>
        <begin position="59"/>
        <end position="82"/>
    </location>
</feature>
<evidence type="ECO:0000256" key="4">
    <source>
        <dbReference type="ARBA" id="ARBA00022989"/>
    </source>
</evidence>
<feature type="transmembrane region" description="Helical" evidence="6">
    <location>
        <begin position="6"/>
        <end position="28"/>
    </location>
</feature>
<dbReference type="EMBL" id="BARS01045801">
    <property type="protein sequence ID" value="GAG36711.1"/>
    <property type="molecule type" value="Genomic_DNA"/>
</dbReference>
<dbReference type="SUPFAM" id="SSF103473">
    <property type="entry name" value="MFS general substrate transporter"/>
    <property type="match status" value="1"/>
</dbReference>
<dbReference type="InterPro" id="IPR011701">
    <property type="entry name" value="MFS"/>
</dbReference>
<keyword evidence="5 6" id="KW-0472">Membrane</keyword>
<reference evidence="8" key="1">
    <citation type="journal article" date="2014" name="Front. Microbiol.">
        <title>High frequency of phylogenetically diverse reductive dehalogenase-homologous genes in deep subseafloor sedimentary metagenomes.</title>
        <authorList>
            <person name="Kawai M."/>
            <person name="Futagami T."/>
            <person name="Toyoda A."/>
            <person name="Takaki Y."/>
            <person name="Nishi S."/>
            <person name="Hori S."/>
            <person name="Arai W."/>
            <person name="Tsubouchi T."/>
            <person name="Morono Y."/>
            <person name="Uchiyama I."/>
            <person name="Ito T."/>
            <person name="Fujiyama A."/>
            <person name="Inagaki F."/>
            <person name="Takami H."/>
        </authorList>
    </citation>
    <scope>NUCLEOTIDE SEQUENCE</scope>
    <source>
        <strain evidence="8">Expedition CK06-06</strain>
    </source>
</reference>
<dbReference type="InterPro" id="IPR050189">
    <property type="entry name" value="MFS_Efflux_Transporters"/>
</dbReference>
<evidence type="ECO:0000313" key="8">
    <source>
        <dbReference type="EMBL" id="GAG36711.1"/>
    </source>
</evidence>